<name>A0A0E9TNM6_ANGAN</name>
<sequence>MDKINMVVFSCNHDQSVHQNKQAQSNLFSTP</sequence>
<dbReference type="EMBL" id="GBXM01054259">
    <property type="protein sequence ID" value="JAH54318.1"/>
    <property type="molecule type" value="Transcribed_RNA"/>
</dbReference>
<evidence type="ECO:0000313" key="1">
    <source>
        <dbReference type="EMBL" id="JAH54318.1"/>
    </source>
</evidence>
<accession>A0A0E9TNM6</accession>
<organism evidence="1">
    <name type="scientific">Anguilla anguilla</name>
    <name type="common">European freshwater eel</name>
    <name type="synonym">Muraena anguilla</name>
    <dbReference type="NCBI Taxonomy" id="7936"/>
    <lineage>
        <taxon>Eukaryota</taxon>
        <taxon>Metazoa</taxon>
        <taxon>Chordata</taxon>
        <taxon>Craniata</taxon>
        <taxon>Vertebrata</taxon>
        <taxon>Euteleostomi</taxon>
        <taxon>Actinopterygii</taxon>
        <taxon>Neopterygii</taxon>
        <taxon>Teleostei</taxon>
        <taxon>Anguilliformes</taxon>
        <taxon>Anguillidae</taxon>
        <taxon>Anguilla</taxon>
    </lineage>
</organism>
<proteinExistence type="predicted"/>
<protein>
    <submittedName>
        <fullName evidence="1">Uncharacterized protein</fullName>
    </submittedName>
</protein>
<reference evidence="1" key="1">
    <citation type="submission" date="2014-11" db="EMBL/GenBank/DDBJ databases">
        <authorList>
            <person name="Amaro Gonzalez C."/>
        </authorList>
    </citation>
    <scope>NUCLEOTIDE SEQUENCE</scope>
</reference>
<dbReference type="AlphaFoldDB" id="A0A0E9TNM6"/>
<reference evidence="1" key="2">
    <citation type="journal article" date="2015" name="Fish Shellfish Immunol.">
        <title>Early steps in the European eel (Anguilla anguilla)-Vibrio vulnificus interaction in the gills: Role of the RtxA13 toxin.</title>
        <authorList>
            <person name="Callol A."/>
            <person name="Pajuelo D."/>
            <person name="Ebbesson L."/>
            <person name="Teles M."/>
            <person name="MacKenzie S."/>
            <person name="Amaro C."/>
        </authorList>
    </citation>
    <scope>NUCLEOTIDE SEQUENCE</scope>
</reference>